<dbReference type="InterPro" id="IPR032710">
    <property type="entry name" value="NTF2-like_dom_sf"/>
</dbReference>
<dbReference type="EMBL" id="KJ767017">
    <property type="protein sequence ID" value="AIH14770.1"/>
    <property type="molecule type" value="Genomic_DNA"/>
</dbReference>
<feature type="domain" description="SnoaL-like" evidence="1">
    <location>
        <begin position="18"/>
        <end position="118"/>
    </location>
</feature>
<sequence length="136" mass="15192">MSNQNIMPILPEVTQKTIEDHYAAIHALDLDAWVATFAQDGQSYDPVGTPSIQGHAALTQFFQNMFGQFQNVEVTKESMFVVENQAAVKWAATGVTKSGRQFQCEGIDVFHINDSGKIQTLLAYWNPETLKKQLQS</sequence>
<dbReference type="InterPro" id="IPR037401">
    <property type="entry name" value="SnoaL-like"/>
</dbReference>
<reference evidence="2" key="1">
    <citation type="journal article" date="2014" name="BMC Microbiol.">
        <title>Comparative analysis of hapalindole, ambiguine and welwitindolinone gene clusters and reconstitution of indole-isonitrile biosynthesis from cyanobacteria.</title>
        <authorList>
            <person name="Micallef M.L."/>
            <person name="Sharma D."/>
            <person name="Bunn B.M."/>
            <person name="Gerwick L."/>
            <person name="Viswanathan R."/>
            <person name="Moffitt M.C."/>
        </authorList>
    </citation>
    <scope>NUCLEOTIDE SEQUENCE</scope>
    <source>
        <strain evidence="2">UH IC-52-3</strain>
    </source>
</reference>
<accession>A0A075X5T2</accession>
<protein>
    <submittedName>
        <fullName evidence="2">SnoaL-like polyketide cyclase</fullName>
    </submittedName>
</protein>
<dbReference type="Gene3D" id="3.10.450.50">
    <property type="match status" value="1"/>
</dbReference>
<evidence type="ECO:0000313" key="2">
    <source>
        <dbReference type="EMBL" id="AIH14770.1"/>
    </source>
</evidence>
<evidence type="ECO:0000259" key="1">
    <source>
        <dbReference type="Pfam" id="PF12680"/>
    </source>
</evidence>
<dbReference type="Pfam" id="PF12680">
    <property type="entry name" value="SnoaL_2"/>
    <property type="match status" value="1"/>
</dbReference>
<name>A0A075X5T2_9CYAN</name>
<proteinExistence type="predicted"/>
<dbReference type="SUPFAM" id="SSF54427">
    <property type="entry name" value="NTF2-like"/>
    <property type="match status" value="1"/>
</dbReference>
<dbReference type="AlphaFoldDB" id="A0A075X5T2"/>
<organism evidence="2">
    <name type="scientific">Hapalosiphon welwitschii UH IC-52-3</name>
    <dbReference type="NCBI Taxonomy" id="1524913"/>
    <lineage>
        <taxon>Bacteria</taxon>
        <taxon>Bacillati</taxon>
        <taxon>Cyanobacteriota</taxon>
        <taxon>Cyanophyceae</taxon>
        <taxon>Nostocales</taxon>
        <taxon>Hapalosiphonaceae</taxon>
        <taxon>Hapalosiphon</taxon>
    </lineage>
</organism>